<dbReference type="PANTHER" id="PTHR24211">
    <property type="entry name" value="LIM DOMAIN-CONTAINING PROTEIN"/>
    <property type="match status" value="1"/>
</dbReference>
<dbReference type="FunFam" id="2.10.110.10:FF:000005">
    <property type="entry name" value="Testin isoform 1"/>
    <property type="match status" value="1"/>
</dbReference>
<dbReference type="OrthoDB" id="10069167at2759"/>
<reference evidence="7 8" key="1">
    <citation type="submission" date="2018-11" db="EMBL/GenBank/DDBJ databases">
        <authorList>
            <consortium name="Pathogen Informatics"/>
        </authorList>
    </citation>
    <scope>NUCLEOTIDE SEQUENCE [LARGE SCALE GENOMIC DNA]</scope>
</reference>
<dbReference type="InterPro" id="IPR047120">
    <property type="entry name" value="Pk/Esn/Tes"/>
</dbReference>
<dbReference type="AlphaFoldDB" id="A0A3P6PJ12"/>
<dbReference type="Gene3D" id="2.10.110.10">
    <property type="entry name" value="Cysteine Rich Protein"/>
    <property type="match status" value="1"/>
</dbReference>
<evidence type="ECO:0000313" key="7">
    <source>
        <dbReference type="EMBL" id="VDK29393.1"/>
    </source>
</evidence>
<name>A0A3P6PJ12_ANISI</name>
<keyword evidence="3 5" id="KW-0862">Zinc</keyword>
<evidence type="ECO:0000259" key="6">
    <source>
        <dbReference type="PROSITE" id="PS50023"/>
    </source>
</evidence>
<evidence type="ECO:0000256" key="3">
    <source>
        <dbReference type="ARBA" id="ARBA00022833"/>
    </source>
</evidence>
<gene>
    <name evidence="7" type="ORF">ASIM_LOCUS7525</name>
</gene>
<keyword evidence="2" id="KW-0677">Repeat</keyword>
<protein>
    <recommendedName>
        <fullName evidence="6">LIM zinc-binding domain-containing protein</fullName>
    </recommendedName>
</protein>
<feature type="domain" description="LIM zinc-binding" evidence="6">
    <location>
        <begin position="1"/>
        <end position="53"/>
    </location>
</feature>
<organism evidence="7 8">
    <name type="scientific">Anisakis simplex</name>
    <name type="common">Herring worm</name>
    <dbReference type="NCBI Taxonomy" id="6269"/>
    <lineage>
        <taxon>Eukaryota</taxon>
        <taxon>Metazoa</taxon>
        <taxon>Ecdysozoa</taxon>
        <taxon>Nematoda</taxon>
        <taxon>Chromadorea</taxon>
        <taxon>Rhabditida</taxon>
        <taxon>Spirurina</taxon>
        <taxon>Ascaridomorpha</taxon>
        <taxon>Ascaridoidea</taxon>
        <taxon>Anisakidae</taxon>
        <taxon>Anisakis</taxon>
        <taxon>Anisakis simplex complex</taxon>
    </lineage>
</organism>
<evidence type="ECO:0000313" key="8">
    <source>
        <dbReference type="Proteomes" id="UP000267096"/>
    </source>
</evidence>
<dbReference type="Proteomes" id="UP000267096">
    <property type="component" value="Unassembled WGS sequence"/>
</dbReference>
<keyword evidence="1 5" id="KW-0479">Metal-binding</keyword>
<dbReference type="Pfam" id="PF00412">
    <property type="entry name" value="LIM"/>
    <property type="match status" value="1"/>
</dbReference>
<dbReference type="GO" id="GO:0046872">
    <property type="term" value="F:metal ion binding"/>
    <property type="evidence" value="ECO:0007669"/>
    <property type="project" value="UniProtKB-KW"/>
</dbReference>
<evidence type="ECO:0000256" key="5">
    <source>
        <dbReference type="PROSITE-ProRule" id="PRU00125"/>
    </source>
</evidence>
<keyword evidence="4 5" id="KW-0440">LIM domain</keyword>
<dbReference type="InterPro" id="IPR001781">
    <property type="entry name" value="Znf_LIM"/>
</dbReference>
<keyword evidence="8" id="KW-1185">Reference proteome</keyword>
<dbReference type="PROSITE" id="PS50023">
    <property type="entry name" value="LIM_DOMAIN_2"/>
    <property type="match status" value="1"/>
</dbReference>
<dbReference type="SMART" id="SM00132">
    <property type="entry name" value="LIM"/>
    <property type="match status" value="1"/>
</dbReference>
<evidence type="ECO:0000256" key="4">
    <source>
        <dbReference type="ARBA" id="ARBA00023038"/>
    </source>
</evidence>
<evidence type="ECO:0000256" key="2">
    <source>
        <dbReference type="ARBA" id="ARBA00022737"/>
    </source>
</evidence>
<dbReference type="SUPFAM" id="SSF57716">
    <property type="entry name" value="Glucocorticoid receptor-like (DNA-binding domain)"/>
    <property type="match status" value="1"/>
</dbReference>
<evidence type="ECO:0000256" key="1">
    <source>
        <dbReference type="ARBA" id="ARBA00022723"/>
    </source>
</evidence>
<accession>A0A3P6PJ12</accession>
<proteinExistence type="predicted"/>
<sequence>MIFSEECTEAEGRTWHLSHFSCTQCGMQLGGQRYIAKDNRILCIACLQRENFSLTCNTCKKVINVEKPHITQV</sequence>
<dbReference type="EMBL" id="UYRR01018364">
    <property type="protein sequence ID" value="VDK29393.1"/>
    <property type="molecule type" value="Genomic_DNA"/>
</dbReference>
<dbReference type="PANTHER" id="PTHR24211:SF20">
    <property type="entry name" value="PROTEIN ESPINAS-RELATED"/>
    <property type="match status" value="1"/>
</dbReference>